<sequence length="83" mass="9000">MENNTTPATEPKKKKSLVFPIILAVVLIGGGIYGFNAYTYGQSHEETDDAQIASNLSPVISKISGYVTEVKVKDNQFVKKGIP</sequence>
<keyword evidence="1" id="KW-1133">Transmembrane helix</keyword>
<evidence type="ECO:0000313" key="2">
    <source>
        <dbReference type="EMBL" id="XAO73790.1"/>
    </source>
</evidence>
<keyword evidence="1" id="KW-0472">Membrane</keyword>
<protein>
    <submittedName>
        <fullName evidence="2">Biotin/lipoyl-binding protein</fullName>
    </submittedName>
</protein>
<evidence type="ECO:0000313" key="3">
    <source>
        <dbReference type="Proteomes" id="UP001463665"/>
    </source>
</evidence>
<dbReference type="Proteomes" id="UP001463665">
    <property type="component" value="Chromosome"/>
</dbReference>
<name>A0AAU6WP09_9FLAO</name>
<dbReference type="RefSeq" id="WP_345766164.1">
    <property type="nucleotide sequence ID" value="NZ_CP154834.1"/>
</dbReference>
<reference evidence="2 3" key="1">
    <citation type="submission" date="2024-04" db="EMBL/GenBank/DDBJ databases">
        <title>Genome sequencing and assembly of rice foliar adapted Chryseobacterium endophyticum OsEnb-ALM-A6.</title>
        <authorList>
            <person name="Kumar S."/>
            <person name="Javed M."/>
            <person name="Chouhan V."/>
            <person name="Charishma K."/>
            <person name="Patel A."/>
            <person name="Kumar M."/>
            <person name="Sahu K.P."/>
            <person name="Kumar A."/>
        </authorList>
    </citation>
    <scope>NUCLEOTIDE SEQUENCE [LARGE SCALE GENOMIC DNA]</scope>
    <source>
        <strain evidence="2 3">OsEnb-ALM-A6</strain>
    </source>
</reference>
<proteinExistence type="predicted"/>
<gene>
    <name evidence="2" type="ORF">AAFP95_19070</name>
</gene>
<organism evidence="2 3">
    <name type="scientific">Chryseobacterium endophyticum</name>
    <dbReference type="NCBI Taxonomy" id="1854762"/>
    <lineage>
        <taxon>Bacteria</taxon>
        <taxon>Pseudomonadati</taxon>
        <taxon>Bacteroidota</taxon>
        <taxon>Flavobacteriia</taxon>
        <taxon>Flavobacteriales</taxon>
        <taxon>Weeksellaceae</taxon>
        <taxon>Chryseobacterium group</taxon>
        <taxon>Chryseobacterium</taxon>
    </lineage>
</organism>
<keyword evidence="3" id="KW-1185">Reference proteome</keyword>
<evidence type="ECO:0000256" key="1">
    <source>
        <dbReference type="SAM" id="Phobius"/>
    </source>
</evidence>
<dbReference type="EMBL" id="CP154834">
    <property type="protein sequence ID" value="XAO73790.1"/>
    <property type="molecule type" value="Genomic_DNA"/>
</dbReference>
<feature type="transmembrane region" description="Helical" evidence="1">
    <location>
        <begin position="17"/>
        <end position="35"/>
    </location>
</feature>
<dbReference type="AlphaFoldDB" id="A0AAU6WP09"/>
<accession>A0AAU6WP09</accession>
<keyword evidence="1" id="KW-0812">Transmembrane</keyword>